<evidence type="ECO:0000256" key="1">
    <source>
        <dbReference type="SAM" id="MobiDB-lite"/>
    </source>
</evidence>
<feature type="region of interest" description="Disordered" evidence="1">
    <location>
        <begin position="240"/>
        <end position="263"/>
    </location>
</feature>
<feature type="region of interest" description="Disordered" evidence="1">
    <location>
        <begin position="23"/>
        <end position="72"/>
    </location>
</feature>
<evidence type="ECO:0000313" key="3">
    <source>
        <dbReference type="Proteomes" id="UP000237631"/>
    </source>
</evidence>
<feature type="region of interest" description="Disordered" evidence="1">
    <location>
        <begin position="94"/>
        <end position="115"/>
    </location>
</feature>
<protein>
    <submittedName>
        <fullName evidence="2">Uncharacterized protein</fullName>
    </submittedName>
</protein>
<accession>A0A2S6C8S5</accession>
<dbReference type="AlphaFoldDB" id="A0A2S6C8S5"/>
<dbReference type="Proteomes" id="UP000237631">
    <property type="component" value="Unassembled WGS sequence"/>
</dbReference>
<proteinExistence type="predicted"/>
<comment type="caution">
    <text evidence="2">The sequence shown here is derived from an EMBL/GenBank/DDBJ whole genome shotgun (WGS) entry which is preliminary data.</text>
</comment>
<organism evidence="2 3">
    <name type="scientific">Cercospora berteroae</name>
    <dbReference type="NCBI Taxonomy" id="357750"/>
    <lineage>
        <taxon>Eukaryota</taxon>
        <taxon>Fungi</taxon>
        <taxon>Dikarya</taxon>
        <taxon>Ascomycota</taxon>
        <taxon>Pezizomycotina</taxon>
        <taxon>Dothideomycetes</taxon>
        <taxon>Dothideomycetidae</taxon>
        <taxon>Mycosphaerellales</taxon>
        <taxon>Mycosphaerellaceae</taxon>
        <taxon>Cercospora</taxon>
    </lineage>
</organism>
<dbReference type="EMBL" id="PNEN01000526">
    <property type="protein sequence ID" value="PPJ56131.1"/>
    <property type="molecule type" value="Genomic_DNA"/>
</dbReference>
<feature type="compositionally biased region" description="Low complexity" evidence="1">
    <location>
        <begin position="249"/>
        <end position="260"/>
    </location>
</feature>
<feature type="region of interest" description="Disordered" evidence="1">
    <location>
        <begin position="294"/>
        <end position="376"/>
    </location>
</feature>
<dbReference type="OrthoDB" id="3644831at2759"/>
<reference evidence="3" key="1">
    <citation type="journal article" date="2017" name="bioRxiv">
        <title>Conservation of a gene cluster reveals novel cercosporin biosynthetic mechanisms and extends production to the genus Colletotrichum.</title>
        <authorList>
            <person name="de Jonge R."/>
            <person name="Ebert M.K."/>
            <person name="Huitt-Roehl C.R."/>
            <person name="Pal P."/>
            <person name="Suttle J.C."/>
            <person name="Spanner R.E."/>
            <person name="Neubauer J.D."/>
            <person name="Jurick W.M.II."/>
            <person name="Stott K.A."/>
            <person name="Secor G.A."/>
            <person name="Thomma B.P.H.J."/>
            <person name="Van de Peer Y."/>
            <person name="Townsend C.A."/>
            <person name="Bolton M.D."/>
        </authorList>
    </citation>
    <scope>NUCLEOTIDE SEQUENCE [LARGE SCALE GENOMIC DNA]</scope>
    <source>
        <strain evidence="3">CBS538.71</strain>
    </source>
</reference>
<name>A0A2S6C8S5_9PEZI</name>
<evidence type="ECO:0000313" key="2">
    <source>
        <dbReference type="EMBL" id="PPJ56131.1"/>
    </source>
</evidence>
<gene>
    <name evidence="2" type="ORF">CBER1_02082</name>
</gene>
<keyword evidence="3" id="KW-1185">Reference proteome</keyword>
<sequence length="376" mass="41093">MARDNHDSFLSVDFHVSLRFTTVSATQTSTTRKKKQLSSPASAPPPPTPASAPAALNDVSCPDTREASLSPITRQMQRRIRLFYHQHLEELKRLEATETPRSTTQAPLSRAAEMDRQSLRTLEAASARVAKLPSRPLLKAALRPKQQACTMLPIRHIRSYQGTPPYETPSSATGTNFDIHSIPTHLPTTPTYSNLFRSGIEKLFNSADRSVGSPSQQLPPSPTFQQALDARNAHRSPYTNVEGWLRDGTASTSQASSVQSENEDALFDHGLEGYRTEPAGEGVSNDASEGIEQVTNDQLEEDPIVINRTDSPEEQAYGAGHSSDSWSEYEPKQNDEGVDESALAQDAVKEKSSGSSEDAQDWELIGSDSGSRTDSD</sequence>